<sequence>MVSRFSLPLPNTSVRGPATLECRLGRGVGEETEGGGRQKRYKARKPQSERDASRHHGPRALMVKAAPLSPPPAEITKMPLLPLFDAVSSPLPQNLPRRVTALAQSGPSRRDCFSGCHVLGPTGHVSRPRPPISLWRRLIVERDVAVAGGDYDSCRDD</sequence>
<dbReference type="Proteomes" id="UP000825729">
    <property type="component" value="Unassembled WGS sequence"/>
</dbReference>
<feature type="region of interest" description="Disordered" evidence="1">
    <location>
        <begin position="24"/>
        <end position="60"/>
    </location>
</feature>
<evidence type="ECO:0000256" key="1">
    <source>
        <dbReference type="SAM" id="MobiDB-lite"/>
    </source>
</evidence>
<name>A0AAV7FCJ8_ARIFI</name>
<reference evidence="2 3" key="1">
    <citation type="submission" date="2021-07" db="EMBL/GenBank/DDBJ databases">
        <title>The Aristolochia fimbriata genome: insights into angiosperm evolution, floral development and chemical biosynthesis.</title>
        <authorList>
            <person name="Jiao Y."/>
        </authorList>
    </citation>
    <scope>NUCLEOTIDE SEQUENCE [LARGE SCALE GENOMIC DNA]</scope>
    <source>
        <strain evidence="2">IBCAS-2021</strain>
        <tissue evidence="2">Leaf</tissue>
    </source>
</reference>
<evidence type="ECO:0000313" key="2">
    <source>
        <dbReference type="EMBL" id="KAG9457561.1"/>
    </source>
</evidence>
<proteinExistence type="predicted"/>
<dbReference type="EMBL" id="JAINDJ010000002">
    <property type="protein sequence ID" value="KAG9457561.1"/>
    <property type="molecule type" value="Genomic_DNA"/>
</dbReference>
<organism evidence="2 3">
    <name type="scientific">Aristolochia fimbriata</name>
    <name type="common">White veined hardy Dutchman's pipe vine</name>
    <dbReference type="NCBI Taxonomy" id="158543"/>
    <lineage>
        <taxon>Eukaryota</taxon>
        <taxon>Viridiplantae</taxon>
        <taxon>Streptophyta</taxon>
        <taxon>Embryophyta</taxon>
        <taxon>Tracheophyta</taxon>
        <taxon>Spermatophyta</taxon>
        <taxon>Magnoliopsida</taxon>
        <taxon>Magnoliidae</taxon>
        <taxon>Piperales</taxon>
        <taxon>Aristolochiaceae</taxon>
        <taxon>Aristolochia</taxon>
    </lineage>
</organism>
<keyword evidence="3" id="KW-1185">Reference proteome</keyword>
<accession>A0AAV7FCJ8</accession>
<protein>
    <submittedName>
        <fullName evidence="2">Uncharacterized protein</fullName>
    </submittedName>
</protein>
<comment type="caution">
    <text evidence="2">The sequence shown here is derived from an EMBL/GenBank/DDBJ whole genome shotgun (WGS) entry which is preliminary data.</text>
</comment>
<dbReference type="AlphaFoldDB" id="A0AAV7FCJ8"/>
<gene>
    <name evidence="2" type="ORF">H6P81_002069</name>
</gene>
<evidence type="ECO:0000313" key="3">
    <source>
        <dbReference type="Proteomes" id="UP000825729"/>
    </source>
</evidence>